<evidence type="ECO:0000313" key="4">
    <source>
        <dbReference type="Proteomes" id="UP000002051"/>
    </source>
</evidence>
<dbReference type="HOGENOM" id="CLU_2674848_0_0_1"/>
<evidence type="ECO:0000256" key="1">
    <source>
        <dbReference type="SAM" id="Phobius"/>
    </source>
</evidence>
<name>G7KQ51_MEDTR</name>
<keyword evidence="1 2" id="KW-0812">Transmembrane</keyword>
<proteinExistence type="predicted"/>
<reference evidence="2 4" key="1">
    <citation type="journal article" date="2011" name="Nature">
        <title>The Medicago genome provides insight into the evolution of rhizobial symbioses.</title>
        <authorList>
            <person name="Young N.D."/>
            <person name="Debelle F."/>
            <person name="Oldroyd G.E."/>
            <person name="Geurts R."/>
            <person name="Cannon S.B."/>
            <person name="Udvardi M.K."/>
            <person name="Benedito V.A."/>
            <person name="Mayer K.F."/>
            <person name="Gouzy J."/>
            <person name="Schoof H."/>
            <person name="Van de Peer Y."/>
            <person name="Proost S."/>
            <person name="Cook D.R."/>
            <person name="Meyers B.C."/>
            <person name="Spannagl M."/>
            <person name="Cheung F."/>
            <person name="De Mita S."/>
            <person name="Krishnakumar V."/>
            <person name="Gundlach H."/>
            <person name="Zhou S."/>
            <person name="Mudge J."/>
            <person name="Bharti A.K."/>
            <person name="Murray J.D."/>
            <person name="Naoumkina M.A."/>
            <person name="Rosen B."/>
            <person name="Silverstein K.A."/>
            <person name="Tang H."/>
            <person name="Rombauts S."/>
            <person name="Zhao P.X."/>
            <person name="Zhou P."/>
            <person name="Barbe V."/>
            <person name="Bardou P."/>
            <person name="Bechner M."/>
            <person name="Bellec A."/>
            <person name="Berger A."/>
            <person name="Berges H."/>
            <person name="Bidwell S."/>
            <person name="Bisseling T."/>
            <person name="Choisne N."/>
            <person name="Couloux A."/>
            <person name="Denny R."/>
            <person name="Deshpande S."/>
            <person name="Dai X."/>
            <person name="Doyle J.J."/>
            <person name="Dudez A.M."/>
            <person name="Farmer A.D."/>
            <person name="Fouteau S."/>
            <person name="Franken C."/>
            <person name="Gibelin C."/>
            <person name="Gish J."/>
            <person name="Goldstein S."/>
            <person name="Gonzalez A.J."/>
            <person name="Green P.J."/>
            <person name="Hallab A."/>
            <person name="Hartog M."/>
            <person name="Hua A."/>
            <person name="Humphray S.J."/>
            <person name="Jeong D.H."/>
            <person name="Jing Y."/>
            <person name="Jocker A."/>
            <person name="Kenton S.M."/>
            <person name="Kim D.J."/>
            <person name="Klee K."/>
            <person name="Lai H."/>
            <person name="Lang C."/>
            <person name="Lin S."/>
            <person name="Macmil S.L."/>
            <person name="Magdelenat G."/>
            <person name="Matthews L."/>
            <person name="McCorrison J."/>
            <person name="Monaghan E.L."/>
            <person name="Mun J.H."/>
            <person name="Najar F.Z."/>
            <person name="Nicholson C."/>
            <person name="Noirot C."/>
            <person name="O'Bleness M."/>
            <person name="Paule C.R."/>
            <person name="Poulain J."/>
            <person name="Prion F."/>
            <person name="Qin B."/>
            <person name="Qu C."/>
            <person name="Retzel E.F."/>
            <person name="Riddle C."/>
            <person name="Sallet E."/>
            <person name="Samain S."/>
            <person name="Samson N."/>
            <person name="Sanders I."/>
            <person name="Saurat O."/>
            <person name="Scarpelli C."/>
            <person name="Schiex T."/>
            <person name="Segurens B."/>
            <person name="Severin A.J."/>
            <person name="Sherrier D.J."/>
            <person name="Shi R."/>
            <person name="Sims S."/>
            <person name="Singer S.R."/>
            <person name="Sinharoy S."/>
            <person name="Sterck L."/>
            <person name="Viollet A."/>
            <person name="Wang B.B."/>
            <person name="Wang K."/>
            <person name="Wang M."/>
            <person name="Wang X."/>
            <person name="Warfsmann J."/>
            <person name="Weissenbach J."/>
            <person name="White D.D."/>
            <person name="White J.D."/>
            <person name="Wiley G.B."/>
            <person name="Wincker P."/>
            <person name="Xing Y."/>
            <person name="Yang L."/>
            <person name="Yao Z."/>
            <person name="Ying F."/>
            <person name="Zhai J."/>
            <person name="Zhou L."/>
            <person name="Zuber A."/>
            <person name="Denarie J."/>
            <person name="Dixon R.A."/>
            <person name="May G.D."/>
            <person name="Schwartz D.C."/>
            <person name="Rogers J."/>
            <person name="Quetier F."/>
            <person name="Town C.D."/>
            <person name="Roe B.A."/>
        </authorList>
    </citation>
    <scope>NUCLEOTIDE SEQUENCE [LARGE SCALE GENOMIC DNA]</scope>
    <source>
        <strain evidence="2">A17</strain>
        <strain evidence="3 4">cv. Jemalong A17</strain>
    </source>
</reference>
<accession>G7KQ51</accession>
<dbReference type="EMBL" id="CM001222">
    <property type="protein sequence ID" value="AES75224.1"/>
    <property type="molecule type" value="Genomic_DNA"/>
</dbReference>
<dbReference type="Proteomes" id="UP000002051">
    <property type="component" value="Chromosome 6"/>
</dbReference>
<reference evidence="2 4" key="2">
    <citation type="journal article" date="2014" name="BMC Genomics">
        <title>An improved genome release (version Mt4.0) for the model legume Medicago truncatula.</title>
        <authorList>
            <person name="Tang H."/>
            <person name="Krishnakumar V."/>
            <person name="Bidwell S."/>
            <person name="Rosen B."/>
            <person name="Chan A."/>
            <person name="Zhou S."/>
            <person name="Gentzbittel L."/>
            <person name="Childs K.L."/>
            <person name="Yandell M."/>
            <person name="Gundlach H."/>
            <person name="Mayer K.F."/>
            <person name="Schwartz D.C."/>
            <person name="Town C.D."/>
        </authorList>
    </citation>
    <scope>GENOME REANNOTATION</scope>
    <source>
        <strain evidence="3 4">cv. Jemalong A17</strain>
    </source>
</reference>
<dbReference type="PaxDb" id="3880-AES75224"/>
<keyword evidence="1" id="KW-1133">Transmembrane helix</keyword>
<dbReference type="AlphaFoldDB" id="G7KQ51"/>
<sequence length="75" mass="8012">MNGHMVGWPWLSLIIILATLLTARKNHWGKHDLTVGHTLDIVGSGGGGSIAAHIKILGIVLSGEILLGQLMRTNH</sequence>
<dbReference type="EnsemblPlants" id="AES75224">
    <property type="protein sequence ID" value="AES75224"/>
    <property type="gene ID" value="MTR_6g032800"/>
</dbReference>
<evidence type="ECO:0000313" key="3">
    <source>
        <dbReference type="EnsemblPlants" id="AES75224"/>
    </source>
</evidence>
<reference evidence="3" key="3">
    <citation type="submission" date="2015-04" db="UniProtKB">
        <authorList>
            <consortium name="EnsemblPlants"/>
        </authorList>
    </citation>
    <scope>IDENTIFICATION</scope>
    <source>
        <strain evidence="3">cv. Jemalong A17</strain>
    </source>
</reference>
<evidence type="ECO:0000313" key="2">
    <source>
        <dbReference type="EMBL" id="AES75224.1"/>
    </source>
</evidence>
<keyword evidence="4" id="KW-1185">Reference proteome</keyword>
<keyword evidence="1" id="KW-0472">Membrane</keyword>
<organism evidence="2 4">
    <name type="scientific">Medicago truncatula</name>
    <name type="common">Barrel medic</name>
    <name type="synonym">Medicago tribuloides</name>
    <dbReference type="NCBI Taxonomy" id="3880"/>
    <lineage>
        <taxon>Eukaryota</taxon>
        <taxon>Viridiplantae</taxon>
        <taxon>Streptophyta</taxon>
        <taxon>Embryophyta</taxon>
        <taxon>Tracheophyta</taxon>
        <taxon>Spermatophyta</taxon>
        <taxon>Magnoliopsida</taxon>
        <taxon>eudicotyledons</taxon>
        <taxon>Gunneridae</taxon>
        <taxon>Pentapetalae</taxon>
        <taxon>rosids</taxon>
        <taxon>fabids</taxon>
        <taxon>Fabales</taxon>
        <taxon>Fabaceae</taxon>
        <taxon>Papilionoideae</taxon>
        <taxon>50 kb inversion clade</taxon>
        <taxon>NPAAA clade</taxon>
        <taxon>Hologalegina</taxon>
        <taxon>IRL clade</taxon>
        <taxon>Trifolieae</taxon>
        <taxon>Medicago</taxon>
    </lineage>
</organism>
<gene>
    <name evidence="2" type="ordered locus">MTR_6g032800</name>
</gene>
<feature type="transmembrane region" description="Helical" evidence="1">
    <location>
        <begin position="6"/>
        <end position="23"/>
    </location>
</feature>
<protein>
    <submittedName>
        <fullName evidence="2">Transmembrane protein, putative</fullName>
    </submittedName>
</protein>